<dbReference type="SMART" id="SM00304">
    <property type="entry name" value="HAMP"/>
    <property type="match status" value="1"/>
</dbReference>
<evidence type="ECO:0000259" key="12">
    <source>
        <dbReference type="PROSITE" id="PS50109"/>
    </source>
</evidence>
<evidence type="ECO:0000256" key="1">
    <source>
        <dbReference type="ARBA" id="ARBA00000085"/>
    </source>
</evidence>
<dbReference type="Pfam" id="PF02518">
    <property type="entry name" value="HATPase_c"/>
    <property type="match status" value="1"/>
</dbReference>
<dbReference type="AlphaFoldDB" id="H0R5U4"/>
<dbReference type="SMART" id="SM00388">
    <property type="entry name" value="HisKA"/>
    <property type="match status" value="1"/>
</dbReference>
<comment type="catalytic activity">
    <reaction evidence="1">
        <text>ATP + protein L-histidine = ADP + protein N-phospho-L-histidine.</text>
        <dbReference type="EC" id="2.7.13.3"/>
    </reaction>
</comment>
<name>H0R5U4_9ACTN</name>
<dbReference type="PANTHER" id="PTHR45436">
    <property type="entry name" value="SENSOR HISTIDINE KINASE YKOH"/>
    <property type="match status" value="1"/>
</dbReference>
<keyword evidence="8 11" id="KW-1133">Transmembrane helix</keyword>
<evidence type="ECO:0000256" key="7">
    <source>
        <dbReference type="ARBA" id="ARBA00022777"/>
    </source>
</evidence>
<organism evidence="14 15">
    <name type="scientific">Gordonia effusa NBRC 100432</name>
    <dbReference type="NCBI Taxonomy" id="1077974"/>
    <lineage>
        <taxon>Bacteria</taxon>
        <taxon>Bacillati</taxon>
        <taxon>Actinomycetota</taxon>
        <taxon>Actinomycetes</taxon>
        <taxon>Mycobacteriales</taxon>
        <taxon>Gordoniaceae</taxon>
        <taxon>Gordonia</taxon>
    </lineage>
</organism>
<evidence type="ECO:0000256" key="2">
    <source>
        <dbReference type="ARBA" id="ARBA00004236"/>
    </source>
</evidence>
<evidence type="ECO:0000313" key="14">
    <source>
        <dbReference type="EMBL" id="GAB20445.1"/>
    </source>
</evidence>
<dbReference type="Proteomes" id="UP000035034">
    <property type="component" value="Unassembled WGS sequence"/>
</dbReference>
<feature type="transmembrane region" description="Helical" evidence="11">
    <location>
        <begin position="136"/>
        <end position="160"/>
    </location>
</feature>
<dbReference type="PRINTS" id="PR00344">
    <property type="entry name" value="BCTRLSENSOR"/>
</dbReference>
<feature type="transmembrane region" description="Helical" evidence="11">
    <location>
        <begin position="6"/>
        <end position="28"/>
    </location>
</feature>
<dbReference type="SUPFAM" id="SSF55874">
    <property type="entry name" value="ATPase domain of HSP90 chaperone/DNA topoisomerase II/histidine kinase"/>
    <property type="match status" value="1"/>
</dbReference>
<dbReference type="InterPro" id="IPR036097">
    <property type="entry name" value="HisK_dim/P_sf"/>
</dbReference>
<dbReference type="STRING" id="1077974.GOEFS_115_00850"/>
<dbReference type="EMBL" id="BAEH01000115">
    <property type="protein sequence ID" value="GAB20445.1"/>
    <property type="molecule type" value="Genomic_DNA"/>
</dbReference>
<evidence type="ECO:0000256" key="5">
    <source>
        <dbReference type="ARBA" id="ARBA00022679"/>
    </source>
</evidence>
<dbReference type="InterPro" id="IPR050428">
    <property type="entry name" value="TCS_sensor_his_kinase"/>
</dbReference>
<comment type="caution">
    <text evidence="14">The sequence shown here is derived from an EMBL/GenBank/DDBJ whole genome shotgun (WGS) entry which is preliminary data.</text>
</comment>
<evidence type="ECO:0000256" key="8">
    <source>
        <dbReference type="ARBA" id="ARBA00022989"/>
    </source>
</evidence>
<evidence type="ECO:0000259" key="13">
    <source>
        <dbReference type="PROSITE" id="PS50885"/>
    </source>
</evidence>
<evidence type="ECO:0000313" key="15">
    <source>
        <dbReference type="Proteomes" id="UP000035034"/>
    </source>
</evidence>
<keyword evidence="6 11" id="KW-0812">Transmembrane</keyword>
<dbReference type="InterPro" id="IPR004358">
    <property type="entry name" value="Sig_transdc_His_kin-like_C"/>
</dbReference>
<evidence type="ECO:0000256" key="11">
    <source>
        <dbReference type="SAM" id="Phobius"/>
    </source>
</evidence>
<comment type="subcellular location">
    <subcellularLocation>
        <location evidence="2">Cell membrane</location>
    </subcellularLocation>
</comment>
<dbReference type="SMART" id="SM00387">
    <property type="entry name" value="HATPase_c"/>
    <property type="match status" value="1"/>
</dbReference>
<dbReference type="Gene3D" id="6.10.340.10">
    <property type="match status" value="1"/>
</dbReference>
<dbReference type="InterPro" id="IPR003661">
    <property type="entry name" value="HisK_dim/P_dom"/>
</dbReference>
<dbReference type="Pfam" id="PF00512">
    <property type="entry name" value="HisKA"/>
    <property type="match status" value="1"/>
</dbReference>
<dbReference type="InterPro" id="IPR003594">
    <property type="entry name" value="HATPase_dom"/>
</dbReference>
<keyword evidence="7 14" id="KW-0418">Kinase</keyword>
<accession>H0R5U4</accession>
<feature type="domain" description="Histidine kinase" evidence="12">
    <location>
        <begin position="222"/>
        <end position="431"/>
    </location>
</feature>
<dbReference type="CDD" id="cd00082">
    <property type="entry name" value="HisKA"/>
    <property type="match status" value="1"/>
</dbReference>
<protein>
    <recommendedName>
        <fullName evidence="3">histidine kinase</fullName>
        <ecNumber evidence="3">2.7.13.3</ecNumber>
    </recommendedName>
</protein>
<evidence type="ECO:0000256" key="3">
    <source>
        <dbReference type="ARBA" id="ARBA00012438"/>
    </source>
</evidence>
<keyword evidence="9" id="KW-0902">Two-component regulatory system</keyword>
<dbReference type="Gene3D" id="1.10.287.130">
    <property type="match status" value="1"/>
</dbReference>
<sequence>MTLRVRVMLAAVAGMSLLAVLVAGSLIANVRTNSYRNLDDRLDAASATIAALTTAISAEPKDGLLITVRIGPDDVRSVGPTIPHIAGPRGFVTINGAEYRVRQRSLKRNGKTIVEMSAAFATDPVEKQIERTKIRIVGATGSAILLSVILSWLLGTYAAVPIRRLVATVRRYTPENPPVFSNTGTGEVAELAQALNTMLGRIDSAQAARARALEASRDFAASAAHELRSPLTAMRTNLDVLTSAPNDEVTRSVLHGEIRGGLDRIADTLAALEALAVGQSVTGQDFDQVDLTELLDRLVSDMRGQYPKVQIVLSVPDEVLIRAFAPGLRTAVRNAVTNAVVHGNSELVNITTEATLNGVMIVVEDSGRGIPAAEQQSVFGRFSRGSNAIHPGAGLGLALVEQVAETHGGSARILNSEHGGVRLEIRLGSGK</sequence>
<dbReference type="Gene3D" id="3.30.565.10">
    <property type="entry name" value="Histidine kinase-like ATPase, C-terminal domain"/>
    <property type="match status" value="1"/>
</dbReference>
<keyword evidence="5" id="KW-0808">Transferase</keyword>
<dbReference type="InterPro" id="IPR036890">
    <property type="entry name" value="HATPase_C_sf"/>
</dbReference>
<evidence type="ECO:0000256" key="4">
    <source>
        <dbReference type="ARBA" id="ARBA00022553"/>
    </source>
</evidence>
<keyword evidence="10 11" id="KW-0472">Membrane</keyword>
<dbReference type="GO" id="GO:0005886">
    <property type="term" value="C:plasma membrane"/>
    <property type="evidence" value="ECO:0007669"/>
    <property type="project" value="UniProtKB-SubCell"/>
</dbReference>
<dbReference type="CDD" id="cd00075">
    <property type="entry name" value="HATPase"/>
    <property type="match status" value="1"/>
</dbReference>
<keyword evidence="15" id="KW-1185">Reference proteome</keyword>
<dbReference type="Pfam" id="PF00672">
    <property type="entry name" value="HAMP"/>
    <property type="match status" value="1"/>
</dbReference>
<dbReference type="InterPro" id="IPR003660">
    <property type="entry name" value="HAMP_dom"/>
</dbReference>
<dbReference type="PANTHER" id="PTHR45436:SF5">
    <property type="entry name" value="SENSOR HISTIDINE KINASE TRCS"/>
    <property type="match status" value="1"/>
</dbReference>
<evidence type="ECO:0000256" key="9">
    <source>
        <dbReference type="ARBA" id="ARBA00023012"/>
    </source>
</evidence>
<dbReference type="PROSITE" id="PS50885">
    <property type="entry name" value="HAMP"/>
    <property type="match status" value="1"/>
</dbReference>
<dbReference type="SUPFAM" id="SSF47384">
    <property type="entry name" value="Homodimeric domain of signal transducing histidine kinase"/>
    <property type="match status" value="1"/>
</dbReference>
<gene>
    <name evidence="14" type="ORF">GOEFS_115_00850</name>
</gene>
<dbReference type="GO" id="GO:0000155">
    <property type="term" value="F:phosphorelay sensor kinase activity"/>
    <property type="evidence" value="ECO:0007669"/>
    <property type="project" value="InterPro"/>
</dbReference>
<evidence type="ECO:0000256" key="6">
    <source>
        <dbReference type="ARBA" id="ARBA00022692"/>
    </source>
</evidence>
<feature type="domain" description="HAMP" evidence="13">
    <location>
        <begin position="156"/>
        <end position="207"/>
    </location>
</feature>
<dbReference type="PROSITE" id="PS50109">
    <property type="entry name" value="HIS_KIN"/>
    <property type="match status" value="1"/>
</dbReference>
<reference evidence="14 15" key="1">
    <citation type="submission" date="2011-12" db="EMBL/GenBank/DDBJ databases">
        <title>Whole genome shotgun sequence of Gordonia effusa NBRC 100432.</title>
        <authorList>
            <person name="Yoshida I."/>
            <person name="Takarada H."/>
            <person name="Hosoyama A."/>
            <person name="Tsuchikane K."/>
            <person name="Katsumata H."/>
            <person name="Yamazaki S."/>
            <person name="Fujita N."/>
        </authorList>
    </citation>
    <scope>NUCLEOTIDE SEQUENCE [LARGE SCALE GENOMIC DNA]</scope>
    <source>
        <strain evidence="14 15">NBRC 100432</strain>
    </source>
</reference>
<evidence type="ECO:0000256" key="10">
    <source>
        <dbReference type="ARBA" id="ARBA00023136"/>
    </source>
</evidence>
<dbReference type="eggNOG" id="COG2205">
    <property type="taxonomic scope" value="Bacteria"/>
</dbReference>
<dbReference type="RefSeq" id="WP_007319780.1">
    <property type="nucleotide sequence ID" value="NZ_BAEH01000115.1"/>
</dbReference>
<proteinExistence type="predicted"/>
<dbReference type="EC" id="2.7.13.3" evidence="3"/>
<dbReference type="InterPro" id="IPR005467">
    <property type="entry name" value="His_kinase_dom"/>
</dbReference>
<dbReference type="OrthoDB" id="5241347at2"/>
<keyword evidence="4" id="KW-0597">Phosphoprotein</keyword>